<dbReference type="AlphaFoldDB" id="A0A3M2RL58"/>
<evidence type="ECO:0000313" key="2">
    <source>
        <dbReference type="Proteomes" id="UP000265903"/>
    </source>
</evidence>
<gene>
    <name evidence="1" type="ORF">DOQ08_00600</name>
</gene>
<dbReference type="EMBL" id="QMDL01000001">
    <property type="protein sequence ID" value="RMJ05924.1"/>
    <property type="molecule type" value="Genomic_DNA"/>
</dbReference>
<dbReference type="OrthoDB" id="9759996at2"/>
<evidence type="ECO:0000313" key="1">
    <source>
        <dbReference type="EMBL" id="RMJ05924.1"/>
    </source>
</evidence>
<proteinExistence type="predicted"/>
<protein>
    <submittedName>
        <fullName evidence="1">Uncharacterized protein</fullName>
    </submittedName>
</protein>
<name>A0A3M2RL58_9GAMM</name>
<reference evidence="1 2" key="1">
    <citation type="submission" date="2018-08" db="EMBL/GenBank/DDBJ databases">
        <title>Whole Genome Sequence of the Moderate Halophilic Marine Bacterium Marinobacter litoralis Sw-45.</title>
        <authorList>
            <person name="Musa H."/>
        </authorList>
    </citation>
    <scope>NUCLEOTIDE SEQUENCE [LARGE SCALE GENOMIC DNA]</scope>
    <source>
        <strain evidence="1 2">Sw-45</strain>
    </source>
</reference>
<organism evidence="1 2">
    <name type="scientific">Marinobacter litoralis</name>
    <dbReference type="NCBI Taxonomy" id="187981"/>
    <lineage>
        <taxon>Bacteria</taxon>
        <taxon>Pseudomonadati</taxon>
        <taxon>Pseudomonadota</taxon>
        <taxon>Gammaproteobacteria</taxon>
        <taxon>Pseudomonadales</taxon>
        <taxon>Marinobacteraceae</taxon>
        <taxon>Marinobacter</taxon>
    </lineage>
</organism>
<comment type="caution">
    <text evidence="1">The sequence shown here is derived from an EMBL/GenBank/DDBJ whole genome shotgun (WGS) entry which is preliminary data.</text>
</comment>
<dbReference type="InterPro" id="IPR021730">
    <property type="entry name" value="YdbH"/>
</dbReference>
<keyword evidence="2" id="KW-1185">Reference proteome</keyword>
<sequence length="469" mass="50664">MPLRRATGCRTPDCSPCIRWFSFVVLVVSLLLPLRAAALDWAFILEKGVIDLTLPDTRSGDWQMKGIHVNLGGVNLAVNFAGIGSLAERSTVSGNVRLRVAELKHPQLKTQGWQFEGRATGTLADLTLQGRVRADSGLVADVVIRNVTGEFLAGRFVLNLSGEQIQQVLAATLADWPELLEVSRGEVRSVSTVRIEPDTPFALESQFELEGVSGLIGTTAVTDLHGQLRVSLEEGQITARTSDLTIAKINSGIGIGPLRLFADYRAPLAELFAGVLNIQQATAEFLDGRVRVAPRSIDLSEDPWSLPIEAYDVSLAKLLQVYPAEGLSGTGQLTGRIPVTVGSAGIEVAGGRMAAESPGGILRLPAERLKAMLGSSQGMEQVVEALQNFHYKVLNSTIDYDSKGRLVLGLRLEGQKASDRREQPIVLNLNLEEDIPALLTSLQLSGRVNEAVTERVRERLKQTGQETAP</sequence>
<accession>A0A3M2RL58</accession>
<dbReference type="Pfam" id="PF11739">
    <property type="entry name" value="YdbH-like"/>
    <property type="match status" value="1"/>
</dbReference>
<dbReference type="Proteomes" id="UP000265903">
    <property type="component" value="Unassembled WGS sequence"/>
</dbReference>